<evidence type="ECO:0000256" key="4">
    <source>
        <dbReference type="SAM" id="MobiDB-lite"/>
    </source>
</evidence>
<sequence>MSAPTEVLLLCWRDTGHPQGGGSERYLQRVGAQLADRGAHVTYLTAAYPGAPREERLDGMRVLRTGGRLTVYLRVLALLIGARLGLGRLAGYRPDVVIDTQNGVPFFARLVAGAPTVVLVHHCHREQWPVAGPVLARVGWFVESRVSPRVHRRSRYLTVSTPSADELVELGVDRERITVVHGGVDPVPDGGTTDSATADPATADPTEADPVAADARPRLIVVSRLVPHKQVEHALDTAAALRARGVDVHLDVVGSGWWSPELLARTADLNLTDRVQFHGHVDEIAKHRLLARADLHLMPSRKEGWGLAVIEAAQHGVPTVGYRSSAGLAESILDGRTGVLVDDGSTQLTAAVRALLDDPAEIARLGAAARHRAEGYSWAATADGVTTVLAAAVREHRAH</sequence>
<evidence type="ECO:0000313" key="7">
    <source>
        <dbReference type="EMBL" id="GAA4751673.1"/>
    </source>
</evidence>
<dbReference type="PANTHER" id="PTHR12526:SF640">
    <property type="entry name" value="COLANIC ACID BIOSYNTHESIS GLYCOSYLTRANSFERASE WCAL-RELATED"/>
    <property type="match status" value="1"/>
</dbReference>
<evidence type="ECO:0000259" key="5">
    <source>
        <dbReference type="Pfam" id="PF00534"/>
    </source>
</evidence>
<evidence type="ECO:0000256" key="2">
    <source>
        <dbReference type="ARBA" id="ARBA00022676"/>
    </source>
</evidence>
<reference evidence="8" key="1">
    <citation type="journal article" date="2019" name="Int. J. Syst. Evol. Microbiol.">
        <title>The Global Catalogue of Microorganisms (GCM) 10K type strain sequencing project: providing services to taxonomists for standard genome sequencing and annotation.</title>
        <authorList>
            <consortium name="The Broad Institute Genomics Platform"/>
            <consortium name="The Broad Institute Genome Sequencing Center for Infectious Disease"/>
            <person name="Wu L."/>
            <person name="Ma J."/>
        </authorList>
    </citation>
    <scope>NUCLEOTIDE SEQUENCE [LARGE SCALE GENOMIC DNA]</scope>
    <source>
        <strain evidence="8">JCM 18077</strain>
    </source>
</reference>
<dbReference type="EMBL" id="BAABIE010000010">
    <property type="protein sequence ID" value="GAA4751673.1"/>
    <property type="molecule type" value="Genomic_DNA"/>
</dbReference>
<feature type="domain" description="Glycosyl transferase family 1" evidence="5">
    <location>
        <begin position="213"/>
        <end position="371"/>
    </location>
</feature>
<keyword evidence="2" id="KW-0328">Glycosyltransferase</keyword>
<evidence type="ECO:0000256" key="3">
    <source>
        <dbReference type="ARBA" id="ARBA00022679"/>
    </source>
</evidence>
<dbReference type="RefSeq" id="WP_345313598.1">
    <property type="nucleotide sequence ID" value="NZ_BAABIE010000010.1"/>
</dbReference>
<proteinExistence type="inferred from homology"/>
<evidence type="ECO:0000259" key="6">
    <source>
        <dbReference type="Pfam" id="PF13439"/>
    </source>
</evidence>
<dbReference type="SUPFAM" id="SSF53756">
    <property type="entry name" value="UDP-Glycosyltransferase/glycogen phosphorylase"/>
    <property type="match status" value="1"/>
</dbReference>
<dbReference type="Pfam" id="PF13439">
    <property type="entry name" value="Glyco_transf_4"/>
    <property type="match status" value="1"/>
</dbReference>
<dbReference type="Gene3D" id="3.40.50.2000">
    <property type="entry name" value="Glycogen Phosphorylase B"/>
    <property type="match status" value="2"/>
</dbReference>
<dbReference type="CDD" id="cd03801">
    <property type="entry name" value="GT4_PimA-like"/>
    <property type="match status" value="1"/>
</dbReference>
<dbReference type="Proteomes" id="UP001500822">
    <property type="component" value="Unassembled WGS sequence"/>
</dbReference>
<dbReference type="PANTHER" id="PTHR12526">
    <property type="entry name" value="GLYCOSYLTRANSFERASE"/>
    <property type="match status" value="1"/>
</dbReference>
<feature type="region of interest" description="Disordered" evidence="4">
    <location>
        <begin position="181"/>
        <end position="212"/>
    </location>
</feature>
<keyword evidence="8" id="KW-1185">Reference proteome</keyword>
<feature type="domain" description="Glycosyltransferase subfamily 4-like N-terminal" evidence="6">
    <location>
        <begin position="21"/>
        <end position="186"/>
    </location>
</feature>
<dbReference type="InterPro" id="IPR001296">
    <property type="entry name" value="Glyco_trans_1"/>
</dbReference>
<gene>
    <name evidence="7" type="ORF">GCM10023217_22980</name>
</gene>
<evidence type="ECO:0000313" key="8">
    <source>
        <dbReference type="Proteomes" id="UP001500822"/>
    </source>
</evidence>
<comment type="similarity">
    <text evidence="1">Belongs to the glycosyltransferase group 1 family. Glycosyltransferase 4 subfamily.</text>
</comment>
<dbReference type="Pfam" id="PF00534">
    <property type="entry name" value="Glycos_transf_1"/>
    <property type="match status" value="1"/>
</dbReference>
<keyword evidence="3" id="KW-0808">Transferase</keyword>
<dbReference type="InterPro" id="IPR028098">
    <property type="entry name" value="Glyco_trans_4-like_N"/>
</dbReference>
<accession>A0ABP8ZB58</accession>
<protein>
    <submittedName>
        <fullName evidence="7">Glycosyltransferase family 4 protein</fullName>
    </submittedName>
</protein>
<evidence type="ECO:0000256" key="1">
    <source>
        <dbReference type="ARBA" id="ARBA00009481"/>
    </source>
</evidence>
<organism evidence="7 8">
    <name type="scientific">Gordonia alkaliphila</name>
    <dbReference type="NCBI Taxonomy" id="1053547"/>
    <lineage>
        <taxon>Bacteria</taxon>
        <taxon>Bacillati</taxon>
        <taxon>Actinomycetota</taxon>
        <taxon>Actinomycetes</taxon>
        <taxon>Mycobacteriales</taxon>
        <taxon>Gordoniaceae</taxon>
        <taxon>Gordonia</taxon>
    </lineage>
</organism>
<comment type="caution">
    <text evidence="7">The sequence shown here is derived from an EMBL/GenBank/DDBJ whole genome shotgun (WGS) entry which is preliminary data.</text>
</comment>
<name>A0ABP8ZB58_9ACTN</name>